<feature type="region of interest" description="Disordered" evidence="1">
    <location>
        <begin position="1"/>
        <end position="299"/>
    </location>
</feature>
<feature type="compositionally biased region" description="Basic and acidic residues" evidence="1">
    <location>
        <begin position="72"/>
        <end position="95"/>
    </location>
</feature>
<evidence type="ECO:0000256" key="1">
    <source>
        <dbReference type="SAM" id="MobiDB-lite"/>
    </source>
</evidence>
<reference evidence="2" key="1">
    <citation type="journal article" date="2023" name="Mol. Phylogenet. Evol.">
        <title>Genome-scale phylogeny and comparative genomics of the fungal order Sordariales.</title>
        <authorList>
            <person name="Hensen N."/>
            <person name="Bonometti L."/>
            <person name="Westerberg I."/>
            <person name="Brannstrom I.O."/>
            <person name="Guillou S."/>
            <person name="Cros-Aarteil S."/>
            <person name="Calhoun S."/>
            <person name="Haridas S."/>
            <person name="Kuo A."/>
            <person name="Mondo S."/>
            <person name="Pangilinan J."/>
            <person name="Riley R."/>
            <person name="LaButti K."/>
            <person name="Andreopoulos B."/>
            <person name="Lipzen A."/>
            <person name="Chen C."/>
            <person name="Yan M."/>
            <person name="Daum C."/>
            <person name="Ng V."/>
            <person name="Clum A."/>
            <person name="Steindorff A."/>
            <person name="Ohm R.A."/>
            <person name="Martin F."/>
            <person name="Silar P."/>
            <person name="Natvig D.O."/>
            <person name="Lalanne C."/>
            <person name="Gautier V."/>
            <person name="Ament-Velasquez S.L."/>
            <person name="Kruys A."/>
            <person name="Hutchinson M.I."/>
            <person name="Powell A.J."/>
            <person name="Barry K."/>
            <person name="Miller A.N."/>
            <person name="Grigoriev I.V."/>
            <person name="Debuchy R."/>
            <person name="Gladieux P."/>
            <person name="Hiltunen Thoren M."/>
            <person name="Johannesson H."/>
        </authorList>
    </citation>
    <scope>NUCLEOTIDE SEQUENCE</scope>
    <source>
        <strain evidence="2">PSN293</strain>
    </source>
</reference>
<feature type="compositionally biased region" description="Pro residues" evidence="1">
    <location>
        <begin position="551"/>
        <end position="560"/>
    </location>
</feature>
<sequence>MSDRRSRSRVAHVEEADDDGNVIEGTTSYAESVFAPSVASPSKEREIPNTGRTRNHRRNSISPTSGLTDSDSTLHPHGESLRSRDERRFSRDKKAMVPSNFRPPVKHAKTSPVVPKEAAYYGVTPPQVQHGPPPGHRPRSHTARPPSVYTNSRPPAANTRWYQNQGPPPPQQPGSYPTQSWGAPSPYPVPSPYMPPPSPGPMVSQSPVDYFSQSRPLESRFGTSAGARPQSSIGFRPPARPIGFDDYPEPDDMAGRRSSRRFSRQEELRGSMAPPPRPASARPVSLAIRPPPGTPARRAPAVFDEDDLLGESDLFRDISPRQAPYEQLPPMPIRGKSRTRRPSSTVYDVGPNYRTEVAVAPGRGGRRQSYYGDQDSIPGSYEDKLNLASRYQDEVTGGNPGAGMQLTAERLRKASSRHGGSRSSTRSSESRDESDFRQSATTRTTRSSAAGEEDMTIRVKGNAVLEVGGAKIRCRDNHDGAEINISRGPPAGGGYRTSSDQSSYLGQEDRRTRMDRPATRHRASSQAASFSRSMSKYDASQGYFPQSSPYEVPPPYPEYPAYPSVFPRPRDPTPRDNYF</sequence>
<proteinExistence type="predicted"/>
<feature type="compositionally biased region" description="Basic and acidic residues" evidence="1">
    <location>
        <begin position="507"/>
        <end position="518"/>
    </location>
</feature>
<keyword evidence="3" id="KW-1185">Reference proteome</keyword>
<dbReference type="EMBL" id="MU858074">
    <property type="protein sequence ID" value="KAK4215956.1"/>
    <property type="molecule type" value="Genomic_DNA"/>
</dbReference>
<feature type="compositionally biased region" description="Polar residues" evidence="1">
    <location>
        <begin position="496"/>
        <end position="505"/>
    </location>
</feature>
<reference evidence="2" key="2">
    <citation type="submission" date="2023-05" db="EMBL/GenBank/DDBJ databases">
        <authorList>
            <consortium name="Lawrence Berkeley National Laboratory"/>
            <person name="Steindorff A."/>
            <person name="Hensen N."/>
            <person name="Bonometti L."/>
            <person name="Westerberg I."/>
            <person name="Brannstrom I.O."/>
            <person name="Guillou S."/>
            <person name="Cros-Aarteil S."/>
            <person name="Calhoun S."/>
            <person name="Haridas S."/>
            <person name="Kuo A."/>
            <person name="Mondo S."/>
            <person name="Pangilinan J."/>
            <person name="Riley R."/>
            <person name="Labutti K."/>
            <person name="Andreopoulos B."/>
            <person name="Lipzen A."/>
            <person name="Chen C."/>
            <person name="Yanf M."/>
            <person name="Daum C."/>
            <person name="Ng V."/>
            <person name="Clum A."/>
            <person name="Ohm R."/>
            <person name="Martin F."/>
            <person name="Silar P."/>
            <person name="Natvig D."/>
            <person name="Lalanne C."/>
            <person name="Gautier V."/>
            <person name="Ament-Velasquez S.L."/>
            <person name="Kruys A."/>
            <person name="Hutchinson M.I."/>
            <person name="Powell A.J."/>
            <person name="Barry K."/>
            <person name="Miller A.N."/>
            <person name="Grigoriev I.V."/>
            <person name="Debuchy R."/>
            <person name="Gladieux P."/>
            <person name="Thoren M.H."/>
            <person name="Johannesson H."/>
        </authorList>
    </citation>
    <scope>NUCLEOTIDE SEQUENCE</scope>
    <source>
        <strain evidence="2">PSN293</strain>
    </source>
</reference>
<evidence type="ECO:0000313" key="3">
    <source>
        <dbReference type="Proteomes" id="UP001301769"/>
    </source>
</evidence>
<dbReference type="AlphaFoldDB" id="A0AAN6YDB5"/>
<accession>A0AAN6YDB5</accession>
<protein>
    <submittedName>
        <fullName evidence="2">Uncharacterized protein</fullName>
    </submittedName>
</protein>
<feature type="compositionally biased region" description="Basic and acidic residues" evidence="1">
    <location>
        <begin position="568"/>
        <end position="579"/>
    </location>
</feature>
<comment type="caution">
    <text evidence="2">The sequence shown here is derived from an EMBL/GenBank/DDBJ whole genome shotgun (WGS) entry which is preliminary data.</text>
</comment>
<feature type="compositionally biased region" description="Basic residues" evidence="1">
    <location>
        <begin position="1"/>
        <end position="10"/>
    </location>
</feature>
<feature type="compositionally biased region" description="Low complexity" evidence="1">
    <location>
        <begin position="437"/>
        <end position="450"/>
    </location>
</feature>
<gene>
    <name evidence="2" type="ORF">QBC37DRAFT_113591</name>
</gene>
<feature type="compositionally biased region" description="Pro residues" evidence="1">
    <location>
        <begin position="185"/>
        <end position="200"/>
    </location>
</feature>
<dbReference type="Proteomes" id="UP001301769">
    <property type="component" value="Unassembled WGS sequence"/>
</dbReference>
<feature type="region of interest" description="Disordered" evidence="1">
    <location>
        <begin position="316"/>
        <end position="579"/>
    </location>
</feature>
<feature type="compositionally biased region" description="Low complexity" evidence="1">
    <location>
        <begin position="524"/>
        <end position="534"/>
    </location>
</feature>
<feature type="compositionally biased region" description="Polar residues" evidence="1">
    <location>
        <begin position="60"/>
        <end position="71"/>
    </location>
</feature>
<name>A0AAN6YDB5_9PEZI</name>
<evidence type="ECO:0000313" key="2">
    <source>
        <dbReference type="EMBL" id="KAK4215956.1"/>
    </source>
</evidence>
<organism evidence="2 3">
    <name type="scientific">Rhypophila decipiens</name>
    <dbReference type="NCBI Taxonomy" id="261697"/>
    <lineage>
        <taxon>Eukaryota</taxon>
        <taxon>Fungi</taxon>
        <taxon>Dikarya</taxon>
        <taxon>Ascomycota</taxon>
        <taxon>Pezizomycotina</taxon>
        <taxon>Sordariomycetes</taxon>
        <taxon>Sordariomycetidae</taxon>
        <taxon>Sordariales</taxon>
        <taxon>Naviculisporaceae</taxon>
        <taxon>Rhypophila</taxon>
    </lineage>
</organism>